<dbReference type="AlphaFoldDB" id="A0A0F9E138"/>
<name>A0A0F9E138_9ZZZZ</name>
<dbReference type="EMBL" id="LAZR01036898">
    <property type="protein sequence ID" value="KKL23646.1"/>
    <property type="molecule type" value="Genomic_DNA"/>
</dbReference>
<sequence>SLIVVLSGTGTNVELEAFSATISGTTPTFGSAAQLSEGTNSTEKAQIDRVDDSHFLAIWDNTDDSKIGRSISSVVTTAVTPGTRTFFSNDFDLFVDGKCLKINSYNDVVFFAKTGSITYAVMMDIGWKDGTYTLNDIMGVAEDDAGTVIISGVDEGNASSWDPSMTIFFDSRYRCVRQKDHSCQYPGYVPRVRVVAPDALQAIAGY</sequence>
<reference evidence="1" key="1">
    <citation type="journal article" date="2015" name="Nature">
        <title>Complex archaea that bridge the gap between prokaryotes and eukaryotes.</title>
        <authorList>
            <person name="Spang A."/>
            <person name="Saw J.H."/>
            <person name="Jorgensen S.L."/>
            <person name="Zaremba-Niedzwiedzka K."/>
            <person name="Martijn J."/>
            <person name="Lind A.E."/>
            <person name="van Eijk R."/>
            <person name="Schleper C."/>
            <person name="Guy L."/>
            <person name="Ettema T.J."/>
        </authorList>
    </citation>
    <scope>NUCLEOTIDE SEQUENCE</scope>
</reference>
<accession>A0A0F9E138</accession>
<gene>
    <name evidence="1" type="ORF">LCGC14_2423280</name>
</gene>
<evidence type="ECO:0000313" key="1">
    <source>
        <dbReference type="EMBL" id="KKL23646.1"/>
    </source>
</evidence>
<organism evidence="1">
    <name type="scientific">marine sediment metagenome</name>
    <dbReference type="NCBI Taxonomy" id="412755"/>
    <lineage>
        <taxon>unclassified sequences</taxon>
        <taxon>metagenomes</taxon>
        <taxon>ecological metagenomes</taxon>
    </lineage>
</organism>
<proteinExistence type="predicted"/>
<comment type="caution">
    <text evidence="1">The sequence shown here is derived from an EMBL/GenBank/DDBJ whole genome shotgun (WGS) entry which is preliminary data.</text>
</comment>
<feature type="non-terminal residue" evidence="1">
    <location>
        <position position="1"/>
    </location>
</feature>
<protein>
    <submittedName>
        <fullName evidence="1">Uncharacterized protein</fullName>
    </submittedName>
</protein>